<dbReference type="KEGG" id="ccz:CCALI_01515"/>
<gene>
    <name evidence="1" type="ORF">CCALI_01515</name>
</gene>
<dbReference type="EMBL" id="HF951689">
    <property type="protein sequence ID" value="CCW35331.1"/>
    <property type="molecule type" value="Genomic_DNA"/>
</dbReference>
<dbReference type="InParanoid" id="S0EYD2"/>
<proteinExistence type="predicted"/>
<name>S0EYD2_CHTCT</name>
<dbReference type="HOGENOM" id="CLU_1657729_0_0_0"/>
<evidence type="ECO:0000313" key="2">
    <source>
        <dbReference type="Proteomes" id="UP000014227"/>
    </source>
</evidence>
<organism evidence="1 2">
    <name type="scientific">Chthonomonas calidirosea (strain DSM 23976 / ICMP 18418 / T49)</name>
    <dbReference type="NCBI Taxonomy" id="1303518"/>
    <lineage>
        <taxon>Bacteria</taxon>
        <taxon>Bacillati</taxon>
        <taxon>Armatimonadota</taxon>
        <taxon>Chthonomonadia</taxon>
        <taxon>Chthonomonadales</taxon>
        <taxon>Chthonomonadaceae</taxon>
        <taxon>Chthonomonas</taxon>
    </lineage>
</organism>
<evidence type="ECO:0000313" key="1">
    <source>
        <dbReference type="EMBL" id="CCW35331.1"/>
    </source>
</evidence>
<keyword evidence="2" id="KW-1185">Reference proteome</keyword>
<sequence length="159" mass="17397">MLGVTTDFLTTKWNVSVGVCGGGRNNWRKLTMSRVSKKRVICDFCGATSPGLAKFFVGLSKILWRLLTSHGRWQQAVSANGGFLRIVVILSRAPLPAVHICETCLSSFHTSPEGQAPSLTPFTCSVCHRQREGVGFAGLHGTVICWECVERLASNLFKE</sequence>
<dbReference type="AlphaFoldDB" id="S0EYD2"/>
<protein>
    <submittedName>
        <fullName evidence="1">Uncharacterized protein</fullName>
    </submittedName>
</protein>
<accession>S0EYD2</accession>
<reference evidence="2" key="1">
    <citation type="submission" date="2013-03" db="EMBL/GenBank/DDBJ databases">
        <title>Genome sequence of Chthonomonas calidirosea, the first sequenced genome from the Armatimonadetes phylum (formally candidate division OP10).</title>
        <authorList>
            <person name="Lee K.C.Y."/>
            <person name="Morgan X.C."/>
            <person name="Dunfield P.F."/>
            <person name="Tamas I."/>
            <person name="Houghton K.M."/>
            <person name="Vyssotski M."/>
            <person name="Ryan J.L.J."/>
            <person name="Lagutin K."/>
            <person name="McDonald I.R."/>
            <person name="Stott M.B."/>
        </authorList>
    </citation>
    <scope>NUCLEOTIDE SEQUENCE [LARGE SCALE GENOMIC DNA]</scope>
    <source>
        <strain evidence="2">DSM 23976 / ICMP 18418 / T49</strain>
    </source>
</reference>
<dbReference type="Proteomes" id="UP000014227">
    <property type="component" value="Chromosome I"/>
</dbReference>